<evidence type="ECO:0000256" key="10">
    <source>
        <dbReference type="ARBA" id="ARBA00022723"/>
    </source>
</evidence>
<keyword evidence="9 14" id="KW-0540">Nuclease</keyword>
<evidence type="ECO:0000256" key="3">
    <source>
        <dbReference type="ARBA" id="ARBA00004065"/>
    </source>
</evidence>
<name>A0A1F7TNE6_9BACT</name>
<feature type="binding site" evidence="14 15">
    <location>
        <position position="25"/>
    </location>
    <ligand>
        <name>a divalent metal cation</name>
        <dbReference type="ChEBI" id="CHEBI:60240"/>
    </ligand>
</feature>
<feature type="binding site" evidence="14 15">
    <location>
        <position position="26"/>
    </location>
    <ligand>
        <name>a divalent metal cation</name>
        <dbReference type="ChEBI" id="CHEBI:60240"/>
    </ligand>
</feature>
<dbReference type="PROSITE" id="PS51975">
    <property type="entry name" value="RNASE_H_2"/>
    <property type="match status" value="1"/>
</dbReference>
<dbReference type="GO" id="GO:0005737">
    <property type="term" value="C:cytoplasm"/>
    <property type="evidence" value="ECO:0007669"/>
    <property type="project" value="UniProtKB-SubCell"/>
</dbReference>
<feature type="domain" description="RNase H type-2" evidence="17">
    <location>
        <begin position="19"/>
        <end position="203"/>
    </location>
</feature>
<evidence type="ECO:0000256" key="12">
    <source>
        <dbReference type="ARBA" id="ARBA00022801"/>
    </source>
</evidence>
<comment type="catalytic activity">
    <reaction evidence="1 14 15 16">
        <text>Endonucleolytic cleavage to 5'-phosphomonoester.</text>
        <dbReference type="EC" id="3.1.26.4"/>
    </reaction>
</comment>
<dbReference type="Pfam" id="PF01351">
    <property type="entry name" value="RNase_HII"/>
    <property type="match status" value="1"/>
</dbReference>
<proteinExistence type="inferred from homology"/>
<dbReference type="Proteomes" id="UP000177885">
    <property type="component" value="Unassembled WGS sequence"/>
</dbReference>
<dbReference type="GO" id="GO:0032299">
    <property type="term" value="C:ribonuclease H2 complex"/>
    <property type="evidence" value="ECO:0007669"/>
    <property type="project" value="TreeGrafter"/>
</dbReference>
<dbReference type="NCBIfam" id="NF000595">
    <property type="entry name" value="PRK00015.1-3"/>
    <property type="match status" value="1"/>
</dbReference>
<organism evidence="18 19">
    <name type="scientific">Candidatus Uhrbacteria bacterium RIFCSPHIGHO2_01_FULL_63_20</name>
    <dbReference type="NCBI Taxonomy" id="1802385"/>
    <lineage>
        <taxon>Bacteria</taxon>
        <taxon>Candidatus Uhriibacteriota</taxon>
    </lineage>
</organism>
<dbReference type="SUPFAM" id="SSF53098">
    <property type="entry name" value="Ribonuclease H-like"/>
    <property type="match status" value="1"/>
</dbReference>
<dbReference type="PANTHER" id="PTHR10954">
    <property type="entry name" value="RIBONUCLEASE H2 SUBUNIT A"/>
    <property type="match status" value="1"/>
</dbReference>
<dbReference type="GO" id="GO:0006298">
    <property type="term" value="P:mismatch repair"/>
    <property type="evidence" value="ECO:0007669"/>
    <property type="project" value="TreeGrafter"/>
</dbReference>
<evidence type="ECO:0000313" key="18">
    <source>
        <dbReference type="EMBL" id="OGL67037.1"/>
    </source>
</evidence>
<dbReference type="EMBL" id="MGDT01000004">
    <property type="protein sequence ID" value="OGL67037.1"/>
    <property type="molecule type" value="Genomic_DNA"/>
</dbReference>
<evidence type="ECO:0000256" key="11">
    <source>
        <dbReference type="ARBA" id="ARBA00022759"/>
    </source>
</evidence>
<evidence type="ECO:0000256" key="8">
    <source>
        <dbReference type="ARBA" id="ARBA00022490"/>
    </source>
</evidence>
<keyword evidence="13 14" id="KW-0464">Manganese</keyword>
<accession>A0A1F7TNE6</accession>
<keyword evidence="11 14" id="KW-0255">Endonuclease</keyword>
<reference evidence="18 19" key="1">
    <citation type="journal article" date="2016" name="Nat. Commun.">
        <title>Thousands of microbial genomes shed light on interconnected biogeochemical processes in an aquifer system.</title>
        <authorList>
            <person name="Anantharaman K."/>
            <person name="Brown C.T."/>
            <person name="Hug L.A."/>
            <person name="Sharon I."/>
            <person name="Castelle C.J."/>
            <person name="Probst A.J."/>
            <person name="Thomas B.C."/>
            <person name="Singh A."/>
            <person name="Wilkins M.J."/>
            <person name="Karaoz U."/>
            <person name="Brodie E.L."/>
            <person name="Williams K.H."/>
            <person name="Hubbard S.S."/>
            <person name="Banfield J.F."/>
        </authorList>
    </citation>
    <scope>NUCLEOTIDE SEQUENCE [LARGE SCALE GENOMIC DNA]</scope>
</reference>
<evidence type="ECO:0000256" key="1">
    <source>
        <dbReference type="ARBA" id="ARBA00000077"/>
    </source>
</evidence>
<dbReference type="EC" id="3.1.26.4" evidence="6 14"/>
<dbReference type="GO" id="GO:0004523">
    <property type="term" value="F:RNA-DNA hybrid ribonuclease activity"/>
    <property type="evidence" value="ECO:0007669"/>
    <property type="project" value="UniProtKB-UniRule"/>
</dbReference>
<evidence type="ECO:0000256" key="7">
    <source>
        <dbReference type="ARBA" id="ARBA00019179"/>
    </source>
</evidence>
<evidence type="ECO:0000313" key="19">
    <source>
        <dbReference type="Proteomes" id="UP000177885"/>
    </source>
</evidence>
<comment type="similarity">
    <text evidence="5 14 16">Belongs to the RNase HII family.</text>
</comment>
<comment type="subcellular location">
    <subcellularLocation>
        <location evidence="4 14">Cytoplasm</location>
    </subcellularLocation>
</comment>
<evidence type="ECO:0000256" key="13">
    <source>
        <dbReference type="ARBA" id="ARBA00023211"/>
    </source>
</evidence>
<evidence type="ECO:0000259" key="17">
    <source>
        <dbReference type="PROSITE" id="PS51975"/>
    </source>
</evidence>
<evidence type="ECO:0000256" key="16">
    <source>
        <dbReference type="RuleBase" id="RU003515"/>
    </source>
</evidence>
<dbReference type="InterPro" id="IPR036397">
    <property type="entry name" value="RNaseH_sf"/>
</dbReference>
<dbReference type="STRING" id="1802385.A2856_00940"/>
<protein>
    <recommendedName>
        <fullName evidence="7 14">Ribonuclease HII</fullName>
        <shortName evidence="14">RNase HII</shortName>
        <ecNumber evidence="6 14">3.1.26.4</ecNumber>
    </recommendedName>
</protein>
<dbReference type="HAMAP" id="MF_00052_B">
    <property type="entry name" value="RNase_HII_B"/>
    <property type="match status" value="1"/>
</dbReference>
<dbReference type="PANTHER" id="PTHR10954:SF18">
    <property type="entry name" value="RIBONUCLEASE HII"/>
    <property type="match status" value="1"/>
</dbReference>
<comment type="function">
    <text evidence="3 14 16">Endonuclease that specifically degrades the RNA of RNA-DNA hybrids.</text>
</comment>
<dbReference type="InterPro" id="IPR022898">
    <property type="entry name" value="RNase_HII"/>
</dbReference>
<comment type="cofactor">
    <cofactor evidence="14 15">
        <name>Mn(2+)</name>
        <dbReference type="ChEBI" id="CHEBI:29035"/>
    </cofactor>
    <cofactor evidence="14 15">
        <name>Mg(2+)</name>
        <dbReference type="ChEBI" id="CHEBI:18420"/>
    </cofactor>
    <text evidence="14 15">Manganese or magnesium. Binds 1 divalent metal ion per monomer in the absence of substrate. May bind a second metal ion after substrate binding.</text>
</comment>
<comment type="cofactor">
    <cofactor evidence="2">
        <name>Mg(2+)</name>
        <dbReference type="ChEBI" id="CHEBI:18420"/>
    </cofactor>
</comment>
<dbReference type="InterPro" id="IPR001352">
    <property type="entry name" value="RNase_HII/HIII"/>
</dbReference>
<evidence type="ECO:0000256" key="4">
    <source>
        <dbReference type="ARBA" id="ARBA00004496"/>
    </source>
</evidence>
<evidence type="ECO:0000256" key="2">
    <source>
        <dbReference type="ARBA" id="ARBA00001946"/>
    </source>
</evidence>
<keyword evidence="12 14" id="KW-0378">Hydrolase</keyword>
<sequence>MVRNPTFLAERELMERGFRAIAGVDEAGTGALAGPVVAAAVIFPLDSRIGKVRDSKLLAEGAREDLYDMVIERAAAHAVGIVSVVEIEGMGLRRATLLAMRRAVESIASVDYVLVDAWTIPGLATPQHGIIHGDRLVKSIAAASIVAKVTRDRLMRELSQAYPAYGFDIHKGYATAEHRCAIQRHGPCPAHRLSYKTFHPPIT</sequence>
<keyword evidence="10 14" id="KW-0479">Metal-binding</keyword>
<evidence type="ECO:0000256" key="14">
    <source>
        <dbReference type="HAMAP-Rule" id="MF_00052"/>
    </source>
</evidence>
<evidence type="ECO:0000256" key="6">
    <source>
        <dbReference type="ARBA" id="ARBA00012180"/>
    </source>
</evidence>
<keyword evidence="8 14" id="KW-0963">Cytoplasm</keyword>
<dbReference type="GO" id="GO:0043137">
    <property type="term" value="P:DNA replication, removal of RNA primer"/>
    <property type="evidence" value="ECO:0007669"/>
    <property type="project" value="TreeGrafter"/>
</dbReference>
<dbReference type="GO" id="GO:0030145">
    <property type="term" value="F:manganese ion binding"/>
    <property type="evidence" value="ECO:0007669"/>
    <property type="project" value="UniProtKB-UniRule"/>
</dbReference>
<dbReference type="GO" id="GO:0003723">
    <property type="term" value="F:RNA binding"/>
    <property type="evidence" value="ECO:0007669"/>
    <property type="project" value="UniProtKB-UniRule"/>
</dbReference>
<feature type="binding site" evidence="14 15">
    <location>
        <position position="116"/>
    </location>
    <ligand>
        <name>a divalent metal cation</name>
        <dbReference type="ChEBI" id="CHEBI:60240"/>
    </ligand>
</feature>
<evidence type="ECO:0000256" key="15">
    <source>
        <dbReference type="PROSITE-ProRule" id="PRU01319"/>
    </source>
</evidence>
<dbReference type="InterPro" id="IPR012337">
    <property type="entry name" value="RNaseH-like_sf"/>
</dbReference>
<dbReference type="Gene3D" id="3.30.420.10">
    <property type="entry name" value="Ribonuclease H-like superfamily/Ribonuclease H"/>
    <property type="match status" value="1"/>
</dbReference>
<dbReference type="InterPro" id="IPR024567">
    <property type="entry name" value="RNase_HII/HIII_dom"/>
</dbReference>
<comment type="caution">
    <text evidence="18">The sequence shown here is derived from an EMBL/GenBank/DDBJ whole genome shotgun (WGS) entry which is preliminary data.</text>
</comment>
<gene>
    <name evidence="14" type="primary">rnhB</name>
    <name evidence="18" type="ORF">A2856_00940</name>
</gene>
<evidence type="ECO:0000256" key="5">
    <source>
        <dbReference type="ARBA" id="ARBA00007383"/>
    </source>
</evidence>
<evidence type="ECO:0000256" key="9">
    <source>
        <dbReference type="ARBA" id="ARBA00022722"/>
    </source>
</evidence>
<dbReference type="AlphaFoldDB" id="A0A1F7TNE6"/>
<dbReference type="CDD" id="cd07182">
    <property type="entry name" value="RNase_HII_bacteria_HII_like"/>
    <property type="match status" value="1"/>
</dbReference>